<evidence type="ECO:0000256" key="1">
    <source>
        <dbReference type="ARBA" id="ARBA00004653"/>
    </source>
</evidence>
<evidence type="ECO:0000256" key="6">
    <source>
        <dbReference type="ARBA" id="ARBA00025799"/>
    </source>
</evidence>
<gene>
    <name evidence="8" type="ORF">Dda_1403</name>
</gene>
<dbReference type="AlphaFoldDB" id="A0AAD6J642"/>
<protein>
    <recommendedName>
        <fullName evidence="10">Vesicle transport protein GOT1B</fullName>
    </recommendedName>
</protein>
<dbReference type="GO" id="GO:0030134">
    <property type="term" value="C:COPII-coated ER to Golgi transport vesicle"/>
    <property type="evidence" value="ECO:0007669"/>
    <property type="project" value="TreeGrafter"/>
</dbReference>
<evidence type="ECO:0000256" key="7">
    <source>
        <dbReference type="SAM" id="Phobius"/>
    </source>
</evidence>
<evidence type="ECO:0000256" key="2">
    <source>
        <dbReference type="ARBA" id="ARBA00022692"/>
    </source>
</evidence>
<dbReference type="InterPro" id="IPR045176">
    <property type="entry name" value="Got1"/>
</dbReference>
<name>A0AAD6J642_DREDA</name>
<feature type="transmembrane region" description="Helical" evidence="7">
    <location>
        <begin position="118"/>
        <end position="137"/>
    </location>
</feature>
<dbReference type="GO" id="GO:0005829">
    <property type="term" value="C:cytosol"/>
    <property type="evidence" value="ECO:0007669"/>
    <property type="project" value="GOC"/>
</dbReference>
<feature type="transmembrane region" description="Helical" evidence="7">
    <location>
        <begin position="88"/>
        <end position="112"/>
    </location>
</feature>
<evidence type="ECO:0000256" key="4">
    <source>
        <dbReference type="ARBA" id="ARBA00023034"/>
    </source>
</evidence>
<reference evidence="8" key="1">
    <citation type="submission" date="2023-01" db="EMBL/GenBank/DDBJ databases">
        <title>The chitinases involved in constricting ring structure development in the nematode-trapping fungus Drechslerella dactyloides.</title>
        <authorList>
            <person name="Wang R."/>
            <person name="Zhang L."/>
            <person name="Tang P."/>
            <person name="Li S."/>
            <person name="Liang L."/>
        </authorList>
    </citation>
    <scope>NUCLEOTIDE SEQUENCE</scope>
    <source>
        <strain evidence="8">YMF1.00031</strain>
    </source>
</reference>
<sequence length="149" mass="16356">MWLSDQQKVGVAFCSGGAFFFTFGVVMFFDKAILHRIPVLASPILKLHTATVVDLQILFLIGLTLTMGVNRTFLFFARREKWKGSVTFAIGILVIFLKYPLIGFVIECYGILNLFGDFFGVIIGFLGSIPVIGPFITRAAGSAGRTLPV</sequence>
<feature type="transmembrane region" description="Helical" evidence="7">
    <location>
        <begin position="55"/>
        <end position="76"/>
    </location>
</feature>
<feature type="transmembrane region" description="Helical" evidence="7">
    <location>
        <begin position="9"/>
        <end position="29"/>
    </location>
</feature>
<keyword evidence="3 7" id="KW-1133">Transmembrane helix</keyword>
<comment type="similarity">
    <text evidence="6">Belongs to the GOT1 family.</text>
</comment>
<organism evidence="8 9">
    <name type="scientific">Drechslerella dactyloides</name>
    <name type="common">Nematode-trapping fungus</name>
    <name type="synonym">Arthrobotrys dactyloides</name>
    <dbReference type="NCBI Taxonomy" id="74499"/>
    <lineage>
        <taxon>Eukaryota</taxon>
        <taxon>Fungi</taxon>
        <taxon>Dikarya</taxon>
        <taxon>Ascomycota</taxon>
        <taxon>Pezizomycotina</taxon>
        <taxon>Orbiliomycetes</taxon>
        <taxon>Orbiliales</taxon>
        <taxon>Orbiliaceae</taxon>
        <taxon>Drechslerella</taxon>
    </lineage>
</organism>
<evidence type="ECO:0008006" key="10">
    <source>
        <dbReference type="Google" id="ProtNLM"/>
    </source>
</evidence>
<dbReference type="InterPro" id="IPR007305">
    <property type="entry name" value="Vesicle_transpt_Got1/SFT2"/>
</dbReference>
<evidence type="ECO:0000313" key="9">
    <source>
        <dbReference type="Proteomes" id="UP001221413"/>
    </source>
</evidence>
<dbReference type="Pfam" id="PF04178">
    <property type="entry name" value="Got1"/>
    <property type="match status" value="1"/>
</dbReference>
<dbReference type="Proteomes" id="UP001221413">
    <property type="component" value="Unassembled WGS sequence"/>
</dbReference>
<evidence type="ECO:0000256" key="3">
    <source>
        <dbReference type="ARBA" id="ARBA00022989"/>
    </source>
</evidence>
<keyword evidence="5 7" id="KW-0472">Membrane</keyword>
<keyword evidence="2 7" id="KW-0812">Transmembrane</keyword>
<dbReference type="GO" id="GO:0006888">
    <property type="term" value="P:endoplasmic reticulum to Golgi vesicle-mediated transport"/>
    <property type="evidence" value="ECO:0007669"/>
    <property type="project" value="InterPro"/>
</dbReference>
<proteinExistence type="inferred from homology"/>
<evidence type="ECO:0000313" key="8">
    <source>
        <dbReference type="EMBL" id="KAJ6262846.1"/>
    </source>
</evidence>
<dbReference type="GO" id="GO:0042147">
    <property type="term" value="P:retrograde transport, endosome to Golgi"/>
    <property type="evidence" value="ECO:0007669"/>
    <property type="project" value="InterPro"/>
</dbReference>
<dbReference type="EMBL" id="JAQGDS010000002">
    <property type="protein sequence ID" value="KAJ6262846.1"/>
    <property type="molecule type" value="Genomic_DNA"/>
</dbReference>
<comment type="subcellular location">
    <subcellularLocation>
        <location evidence="1">Golgi apparatus membrane</location>
        <topology evidence="1">Multi-pass membrane protein</topology>
    </subcellularLocation>
</comment>
<dbReference type="GO" id="GO:0000139">
    <property type="term" value="C:Golgi membrane"/>
    <property type="evidence" value="ECO:0007669"/>
    <property type="project" value="UniProtKB-SubCell"/>
</dbReference>
<keyword evidence="4" id="KW-0333">Golgi apparatus</keyword>
<evidence type="ECO:0000256" key="5">
    <source>
        <dbReference type="ARBA" id="ARBA00023136"/>
    </source>
</evidence>
<dbReference type="GO" id="GO:0000137">
    <property type="term" value="C:Golgi cis cisterna"/>
    <property type="evidence" value="ECO:0007669"/>
    <property type="project" value="TreeGrafter"/>
</dbReference>
<keyword evidence="9" id="KW-1185">Reference proteome</keyword>
<dbReference type="PANTHER" id="PTHR21493:SF9">
    <property type="entry name" value="GOLGI TRANSPORT PROTEIN 1-RELATED"/>
    <property type="match status" value="1"/>
</dbReference>
<accession>A0AAD6J642</accession>
<dbReference type="GO" id="GO:0005783">
    <property type="term" value="C:endoplasmic reticulum"/>
    <property type="evidence" value="ECO:0007669"/>
    <property type="project" value="TreeGrafter"/>
</dbReference>
<dbReference type="PANTHER" id="PTHR21493">
    <property type="entry name" value="CGI-141-RELATED/LIPASE CONTAINING PROTEIN"/>
    <property type="match status" value="1"/>
</dbReference>
<comment type="caution">
    <text evidence="8">The sequence shown here is derived from an EMBL/GenBank/DDBJ whole genome shotgun (WGS) entry which is preliminary data.</text>
</comment>